<sequence>MDHSPERIRVPRLIATLESIIMWLSGYLFEKKDVFKIPGEHREASQANIAVNAGGECIQTFSADIKISLTG</sequence>
<evidence type="ECO:0000313" key="2">
    <source>
        <dbReference type="Proteomes" id="UP000042738"/>
    </source>
</evidence>
<gene>
    <name evidence="1" type="ORF">SYMBAF_05060</name>
</gene>
<evidence type="ECO:0000313" key="1">
    <source>
        <dbReference type="EMBL" id="QLH62429.1"/>
    </source>
</evidence>
<organism evidence="1 2">
    <name type="scientific">Serratia symbiotica</name>
    <dbReference type="NCBI Taxonomy" id="138074"/>
    <lineage>
        <taxon>Bacteria</taxon>
        <taxon>Pseudomonadati</taxon>
        <taxon>Pseudomonadota</taxon>
        <taxon>Gammaproteobacteria</taxon>
        <taxon>Enterobacterales</taxon>
        <taxon>Yersiniaceae</taxon>
        <taxon>Serratia</taxon>
    </lineage>
</organism>
<accession>A0A7D5NQF3</accession>
<proteinExistence type="predicted"/>
<dbReference type="RefSeq" id="WP_152609164.1">
    <property type="nucleotide sequence ID" value="NZ_CP050855.1"/>
</dbReference>
<dbReference type="Proteomes" id="UP000042738">
    <property type="component" value="Chromosome"/>
</dbReference>
<dbReference type="GeneID" id="93735886"/>
<dbReference type="AlphaFoldDB" id="A0A7D5NQF3"/>
<protein>
    <submittedName>
        <fullName evidence="1">Uncharacterized protein</fullName>
    </submittedName>
</protein>
<reference evidence="1 2" key="1">
    <citation type="journal article" date="2014" name="Genome Announc.">
        <title>Whole-Genome Sequence of Serratia symbiotica Strain CWBI-2.3T, a Free-Living Symbiont of the Black Bean Aphid Aphis fabae.</title>
        <authorList>
            <person name="Foray V."/>
            <person name="Grigorescu A.S."/>
            <person name="Sabri A."/>
            <person name="Haubruge E."/>
            <person name="Lognay G."/>
            <person name="Francis F."/>
            <person name="Fauconnier M.L."/>
            <person name="Hance T."/>
            <person name="Thonart P."/>
        </authorList>
    </citation>
    <scope>NUCLEOTIDE SEQUENCE [LARGE SCALE GENOMIC DNA]</scope>
    <source>
        <strain evidence="1">CWBI-2.3</strain>
    </source>
</reference>
<dbReference type="EMBL" id="CP050855">
    <property type="protein sequence ID" value="QLH62429.1"/>
    <property type="molecule type" value="Genomic_DNA"/>
</dbReference>
<name>A0A7D5NQF3_9GAMM</name>